<keyword evidence="2" id="KW-0677">Repeat</keyword>
<evidence type="ECO:0000313" key="6">
    <source>
        <dbReference type="Proteomes" id="UP000000304"/>
    </source>
</evidence>
<dbReference type="PROSITE" id="PS50197">
    <property type="entry name" value="BEACH"/>
    <property type="match status" value="1"/>
</dbReference>
<dbReference type="GO" id="GO:0019901">
    <property type="term" value="F:protein kinase binding"/>
    <property type="evidence" value="ECO:0007669"/>
    <property type="project" value="TreeGrafter"/>
</dbReference>
<dbReference type="CDD" id="cd01201">
    <property type="entry name" value="PH_BEACH"/>
    <property type="match status" value="1"/>
</dbReference>
<dbReference type="SUPFAM" id="SSF50998">
    <property type="entry name" value="Quinoprotein alcohol dehydrogenase-like"/>
    <property type="match status" value="1"/>
</dbReference>
<dbReference type="SUPFAM" id="SSF50729">
    <property type="entry name" value="PH domain-like"/>
    <property type="match status" value="1"/>
</dbReference>
<dbReference type="CDD" id="cd06071">
    <property type="entry name" value="Beach"/>
    <property type="match status" value="1"/>
</dbReference>
<accession>B4QQI0</accession>
<evidence type="ECO:0000259" key="3">
    <source>
        <dbReference type="PROSITE" id="PS50197"/>
    </source>
</evidence>
<dbReference type="InterPro" id="IPR000409">
    <property type="entry name" value="BEACH_dom"/>
</dbReference>
<evidence type="ECO:0000256" key="1">
    <source>
        <dbReference type="ARBA" id="ARBA00022574"/>
    </source>
</evidence>
<dbReference type="Gene3D" id="2.30.29.30">
    <property type="entry name" value="Pleckstrin-homology domain (PH domain)/Phosphotyrosine-binding domain (PTB)"/>
    <property type="match status" value="1"/>
</dbReference>
<dbReference type="InterPro" id="IPR023362">
    <property type="entry name" value="PH-BEACH_dom"/>
</dbReference>
<dbReference type="PANTHER" id="PTHR13743">
    <property type="entry name" value="BEIGE/BEACH-RELATED"/>
    <property type="match status" value="1"/>
</dbReference>
<dbReference type="OMA" id="DANDRTC"/>
<dbReference type="PROSITE" id="PS51783">
    <property type="entry name" value="PH_BEACH"/>
    <property type="match status" value="1"/>
</dbReference>
<dbReference type="GO" id="GO:0008104">
    <property type="term" value="P:intracellular protein localization"/>
    <property type="evidence" value="ECO:0007669"/>
    <property type="project" value="TreeGrafter"/>
</dbReference>
<dbReference type="Pfam" id="PF14844">
    <property type="entry name" value="PH_BEACH"/>
    <property type="match status" value="1"/>
</dbReference>
<dbReference type="Gene3D" id="1.10.1540.10">
    <property type="entry name" value="BEACH domain"/>
    <property type="match status" value="1"/>
</dbReference>
<dbReference type="Pfam" id="PF02138">
    <property type="entry name" value="Beach"/>
    <property type="match status" value="1"/>
</dbReference>
<sequence>MRLKLEPQLYPNKHENAANLRDNATSAYDTKEISEFDSTIKNAVVRDFVADDESSQLEEELRQLIDTQAQQDVALEKLVMSQDCELITLMTKVKGRIEVNQSVFTFVDLSPPTEDGSKYDFRFSTNKIREVHLRKYNLRRSALEIFLVDQTSYFLNFTTKTRNKVFTKIVGLPLPNILYGSGRSPAELLRASGLTQRWINREISNFEYLMYLNTIAGRSYNDLSQYPVFPWILADYTSDVLDLTDPKSFRDLSKPIGCINPKNEAEVRGKYDSFEDPSGAIPKFHYGTHYSNSAGVLHYLLRVEPFTSLHIELQSGRFDVADRQFHSIPQTWKLLMDNPNDVKELIPEFFYFPEFLKNMNKFDLGHLQITKEKVDDVILPAWATTPEEFIAIHRRALESEYVSQHLHHWIDLIFGYKQKGPKAAEALNVFYYCSYEGAVDLDKITNPVEREAVEGMINNFGQVPSQLLREPHPRRLTQDETALKLVRAELRRPDLTQFLDKVVQYYCELSTPKDPIVYLSPPRSPPRSFLQLSPDVLVSISKSTILGSNSWLSFDKDQGFLLEIDATTANLKNRKRIFGPFHSSQQPHSQLFAVSTDGKLLYAGGHIAFSALDDTSHSVHVYSINGCSLGSKYVSGRVTGLASASDYLVVADDAGDITMSRLHGLKPVFDIPLHVPIQTVVVTPGNTHILAPLRDGRLAVIAVQLPSGGSKKHSVLNV</sequence>
<evidence type="ECO:0000259" key="4">
    <source>
        <dbReference type="PROSITE" id="PS51783"/>
    </source>
</evidence>
<dbReference type="OrthoDB" id="26681at2759"/>
<dbReference type="STRING" id="7240.B4QQI0"/>
<keyword evidence="6" id="KW-1185">Reference proteome</keyword>
<dbReference type="Proteomes" id="UP000000304">
    <property type="component" value="Chromosome 3L"/>
</dbReference>
<dbReference type="EMBL" id="CM000363">
    <property type="protein sequence ID" value="EDX09186.1"/>
    <property type="molecule type" value="Genomic_DNA"/>
</dbReference>
<organism evidence="5 6">
    <name type="scientific">Drosophila simulans</name>
    <name type="common">Fruit fly</name>
    <dbReference type="NCBI Taxonomy" id="7240"/>
    <lineage>
        <taxon>Eukaryota</taxon>
        <taxon>Metazoa</taxon>
        <taxon>Ecdysozoa</taxon>
        <taxon>Arthropoda</taxon>
        <taxon>Hexapoda</taxon>
        <taxon>Insecta</taxon>
        <taxon>Pterygota</taxon>
        <taxon>Neoptera</taxon>
        <taxon>Endopterygota</taxon>
        <taxon>Diptera</taxon>
        <taxon>Brachycera</taxon>
        <taxon>Muscomorpha</taxon>
        <taxon>Ephydroidea</taxon>
        <taxon>Drosophilidae</taxon>
        <taxon>Drosophila</taxon>
        <taxon>Sophophora</taxon>
    </lineage>
</organism>
<feature type="domain" description="BEACH-type PH" evidence="4">
    <location>
        <begin position="73"/>
        <end position="170"/>
    </location>
</feature>
<feature type="domain" description="BEACH" evidence="3">
    <location>
        <begin position="183"/>
        <end position="475"/>
    </location>
</feature>
<evidence type="ECO:0000313" key="5">
    <source>
        <dbReference type="EMBL" id="EDX09186.1"/>
    </source>
</evidence>
<dbReference type="HOGENOM" id="CLU_000218_5_0_1"/>
<dbReference type="PhylomeDB" id="B4QQI0"/>
<protein>
    <submittedName>
        <fullName evidence="5">GD13824</fullName>
    </submittedName>
</protein>
<dbReference type="SUPFAM" id="SSF81837">
    <property type="entry name" value="BEACH domain"/>
    <property type="match status" value="1"/>
</dbReference>
<evidence type="ECO:0000256" key="2">
    <source>
        <dbReference type="ARBA" id="ARBA00022737"/>
    </source>
</evidence>
<dbReference type="InterPro" id="IPR036372">
    <property type="entry name" value="BEACH_dom_sf"/>
</dbReference>
<dbReference type="GO" id="GO:0005829">
    <property type="term" value="C:cytosol"/>
    <property type="evidence" value="ECO:0007669"/>
    <property type="project" value="TreeGrafter"/>
</dbReference>
<dbReference type="AlphaFoldDB" id="B4QQI0"/>
<keyword evidence="1" id="KW-0853">WD repeat</keyword>
<dbReference type="InterPro" id="IPR050865">
    <property type="entry name" value="BEACH_Domain"/>
</dbReference>
<dbReference type="InterPro" id="IPR011993">
    <property type="entry name" value="PH-like_dom_sf"/>
</dbReference>
<dbReference type="SMR" id="B4QQI0"/>
<dbReference type="FunFam" id="1.10.1540.10:FF:000001">
    <property type="entry name" value="neurobeachin isoform X1"/>
    <property type="match status" value="1"/>
</dbReference>
<reference evidence="5 6" key="1">
    <citation type="journal article" date="2007" name="Nature">
        <title>Evolution of genes and genomes on the Drosophila phylogeny.</title>
        <authorList>
            <consortium name="Drosophila 12 Genomes Consortium"/>
            <person name="Clark A.G."/>
            <person name="Eisen M.B."/>
            <person name="Smith D.R."/>
            <person name="Bergman C.M."/>
            <person name="Oliver B."/>
            <person name="Markow T.A."/>
            <person name="Kaufman T.C."/>
            <person name="Kellis M."/>
            <person name="Gelbart W."/>
            <person name="Iyer V.N."/>
            <person name="Pollard D.A."/>
            <person name="Sackton T.B."/>
            <person name="Larracuente A.M."/>
            <person name="Singh N.D."/>
            <person name="Abad J.P."/>
            <person name="Abt D.N."/>
            <person name="Adryan B."/>
            <person name="Aguade M."/>
            <person name="Akashi H."/>
            <person name="Anderson W.W."/>
            <person name="Aquadro C.F."/>
            <person name="Ardell D.H."/>
            <person name="Arguello R."/>
            <person name="Artieri C.G."/>
            <person name="Barbash D.A."/>
            <person name="Barker D."/>
            <person name="Barsanti P."/>
            <person name="Batterham P."/>
            <person name="Batzoglou S."/>
            <person name="Begun D."/>
            <person name="Bhutkar A."/>
            <person name="Blanco E."/>
            <person name="Bosak S.A."/>
            <person name="Bradley R.K."/>
            <person name="Brand A.D."/>
            <person name="Brent M.R."/>
            <person name="Brooks A.N."/>
            <person name="Brown R.H."/>
            <person name="Butlin R.K."/>
            <person name="Caggese C."/>
            <person name="Calvi B.R."/>
            <person name="Bernardo de Carvalho A."/>
            <person name="Caspi A."/>
            <person name="Castrezana S."/>
            <person name="Celniker S.E."/>
            <person name="Chang J.L."/>
            <person name="Chapple C."/>
            <person name="Chatterji S."/>
            <person name="Chinwalla A."/>
            <person name="Civetta A."/>
            <person name="Clifton S.W."/>
            <person name="Comeron J.M."/>
            <person name="Costello J.C."/>
            <person name="Coyne J.A."/>
            <person name="Daub J."/>
            <person name="David R.G."/>
            <person name="Delcher A.L."/>
            <person name="Delehaunty K."/>
            <person name="Do C.B."/>
            <person name="Ebling H."/>
            <person name="Edwards K."/>
            <person name="Eickbush T."/>
            <person name="Evans J.D."/>
            <person name="Filipski A."/>
            <person name="Findeiss S."/>
            <person name="Freyhult E."/>
            <person name="Fulton L."/>
            <person name="Fulton R."/>
            <person name="Garcia A.C."/>
            <person name="Gardiner A."/>
            <person name="Garfield D.A."/>
            <person name="Garvin B.E."/>
            <person name="Gibson G."/>
            <person name="Gilbert D."/>
            <person name="Gnerre S."/>
            <person name="Godfrey J."/>
            <person name="Good R."/>
            <person name="Gotea V."/>
            <person name="Gravely B."/>
            <person name="Greenberg A.J."/>
            <person name="Griffiths-Jones S."/>
            <person name="Gross S."/>
            <person name="Guigo R."/>
            <person name="Gustafson E.A."/>
            <person name="Haerty W."/>
            <person name="Hahn M.W."/>
            <person name="Halligan D.L."/>
            <person name="Halpern A.L."/>
            <person name="Halter G.M."/>
            <person name="Han M.V."/>
            <person name="Heger A."/>
            <person name="Hillier L."/>
            <person name="Hinrichs A.S."/>
            <person name="Holmes I."/>
            <person name="Hoskins R.A."/>
            <person name="Hubisz M.J."/>
            <person name="Hultmark D."/>
            <person name="Huntley M.A."/>
            <person name="Jaffe D.B."/>
            <person name="Jagadeeshan S."/>
            <person name="Jeck W.R."/>
            <person name="Johnson J."/>
            <person name="Jones C.D."/>
            <person name="Jordan W.C."/>
            <person name="Karpen G.H."/>
            <person name="Kataoka E."/>
            <person name="Keightley P.D."/>
            <person name="Kheradpour P."/>
            <person name="Kirkness E.F."/>
            <person name="Koerich L.B."/>
            <person name="Kristiansen K."/>
            <person name="Kudrna D."/>
            <person name="Kulathinal R.J."/>
            <person name="Kumar S."/>
            <person name="Kwok R."/>
            <person name="Lander E."/>
            <person name="Langley C.H."/>
            <person name="Lapoint R."/>
            <person name="Lazzaro B.P."/>
            <person name="Lee S.J."/>
            <person name="Levesque L."/>
            <person name="Li R."/>
            <person name="Lin C.F."/>
            <person name="Lin M.F."/>
            <person name="Lindblad-Toh K."/>
            <person name="Llopart A."/>
            <person name="Long M."/>
            <person name="Low L."/>
            <person name="Lozovsky E."/>
            <person name="Lu J."/>
            <person name="Luo M."/>
            <person name="Machado C.A."/>
            <person name="Makalowski W."/>
            <person name="Marzo M."/>
            <person name="Matsuda M."/>
            <person name="Matzkin L."/>
            <person name="McAllister B."/>
            <person name="McBride C.S."/>
            <person name="McKernan B."/>
            <person name="McKernan K."/>
            <person name="Mendez-Lago M."/>
            <person name="Minx P."/>
            <person name="Mollenhauer M.U."/>
            <person name="Montooth K."/>
            <person name="Mount S.M."/>
            <person name="Mu X."/>
            <person name="Myers E."/>
            <person name="Negre B."/>
            <person name="Newfeld S."/>
            <person name="Nielsen R."/>
            <person name="Noor M.A."/>
            <person name="O'Grady P."/>
            <person name="Pachter L."/>
            <person name="Papaceit M."/>
            <person name="Parisi M.J."/>
            <person name="Parisi M."/>
            <person name="Parts L."/>
            <person name="Pedersen J.S."/>
            <person name="Pesole G."/>
            <person name="Phillippy A.M."/>
            <person name="Ponting C.P."/>
            <person name="Pop M."/>
            <person name="Porcelli D."/>
            <person name="Powell J.R."/>
            <person name="Prohaska S."/>
            <person name="Pruitt K."/>
            <person name="Puig M."/>
            <person name="Quesneville H."/>
            <person name="Ram K.R."/>
            <person name="Rand D."/>
            <person name="Rasmussen M.D."/>
            <person name="Reed L.K."/>
            <person name="Reenan R."/>
            <person name="Reily A."/>
            <person name="Remington K.A."/>
            <person name="Rieger T.T."/>
            <person name="Ritchie M.G."/>
            <person name="Robin C."/>
            <person name="Rogers Y.H."/>
            <person name="Rohde C."/>
            <person name="Rozas J."/>
            <person name="Rubenfield M.J."/>
            <person name="Ruiz A."/>
            <person name="Russo S."/>
            <person name="Salzberg S.L."/>
            <person name="Sanchez-Gracia A."/>
            <person name="Saranga D.J."/>
            <person name="Sato H."/>
            <person name="Schaeffer S.W."/>
            <person name="Schatz M.C."/>
            <person name="Schlenke T."/>
            <person name="Schwartz R."/>
            <person name="Segarra C."/>
            <person name="Singh R.S."/>
            <person name="Sirot L."/>
            <person name="Sirota M."/>
            <person name="Sisneros N.B."/>
            <person name="Smith C.D."/>
            <person name="Smith T.F."/>
            <person name="Spieth J."/>
            <person name="Stage D.E."/>
            <person name="Stark A."/>
            <person name="Stephan W."/>
            <person name="Strausberg R.L."/>
            <person name="Strempel S."/>
            <person name="Sturgill D."/>
            <person name="Sutton G."/>
            <person name="Sutton G.G."/>
            <person name="Tao W."/>
            <person name="Teichmann S."/>
            <person name="Tobari Y.N."/>
            <person name="Tomimura Y."/>
            <person name="Tsolas J.M."/>
            <person name="Valente V.L."/>
            <person name="Venter E."/>
            <person name="Venter J.C."/>
            <person name="Vicario S."/>
            <person name="Vieira F.G."/>
            <person name="Vilella A.J."/>
            <person name="Villasante A."/>
            <person name="Walenz B."/>
            <person name="Wang J."/>
            <person name="Wasserman M."/>
            <person name="Watts T."/>
            <person name="Wilson D."/>
            <person name="Wilson R.K."/>
            <person name="Wing R.A."/>
            <person name="Wolfner M.F."/>
            <person name="Wong A."/>
            <person name="Wong G.K."/>
            <person name="Wu C.I."/>
            <person name="Wu G."/>
            <person name="Yamamoto D."/>
            <person name="Yang H.P."/>
            <person name="Yang S.P."/>
            <person name="Yorke J.A."/>
            <person name="Yoshida K."/>
            <person name="Zdobnov E."/>
            <person name="Zhang P."/>
            <person name="Zhang Y."/>
            <person name="Zimin A.V."/>
            <person name="Baldwin J."/>
            <person name="Abdouelleil A."/>
            <person name="Abdulkadir J."/>
            <person name="Abebe A."/>
            <person name="Abera B."/>
            <person name="Abreu J."/>
            <person name="Acer S.C."/>
            <person name="Aftuck L."/>
            <person name="Alexander A."/>
            <person name="An P."/>
            <person name="Anderson E."/>
            <person name="Anderson S."/>
            <person name="Arachi H."/>
            <person name="Azer M."/>
            <person name="Bachantsang P."/>
            <person name="Barry A."/>
            <person name="Bayul T."/>
            <person name="Berlin A."/>
            <person name="Bessette D."/>
            <person name="Bloom T."/>
            <person name="Blye J."/>
            <person name="Boguslavskiy L."/>
            <person name="Bonnet C."/>
            <person name="Boukhgalter B."/>
            <person name="Bourzgui I."/>
            <person name="Brown A."/>
            <person name="Cahill P."/>
            <person name="Channer S."/>
            <person name="Cheshatsang Y."/>
            <person name="Chuda L."/>
            <person name="Citroen M."/>
            <person name="Collymore A."/>
            <person name="Cooke P."/>
            <person name="Costello M."/>
            <person name="D'Aco K."/>
            <person name="Daza R."/>
            <person name="De Haan G."/>
            <person name="DeGray S."/>
            <person name="DeMaso C."/>
            <person name="Dhargay N."/>
            <person name="Dooley K."/>
            <person name="Dooley E."/>
            <person name="Doricent M."/>
            <person name="Dorje P."/>
            <person name="Dorjee K."/>
            <person name="Dupes A."/>
            <person name="Elong R."/>
            <person name="Falk J."/>
            <person name="Farina A."/>
            <person name="Faro S."/>
            <person name="Ferguson D."/>
            <person name="Fisher S."/>
            <person name="Foley C.D."/>
            <person name="Franke A."/>
            <person name="Friedrich D."/>
            <person name="Gadbois L."/>
            <person name="Gearin G."/>
            <person name="Gearin C.R."/>
            <person name="Giannoukos G."/>
            <person name="Goode T."/>
            <person name="Graham J."/>
            <person name="Grandbois E."/>
            <person name="Grewal S."/>
            <person name="Gyaltsen K."/>
            <person name="Hafez N."/>
            <person name="Hagos B."/>
            <person name="Hall J."/>
            <person name="Henson C."/>
            <person name="Hollinger A."/>
            <person name="Honan T."/>
            <person name="Huard M.D."/>
            <person name="Hughes L."/>
            <person name="Hurhula B."/>
            <person name="Husby M.E."/>
            <person name="Kamat A."/>
            <person name="Kanga B."/>
            <person name="Kashin S."/>
            <person name="Khazanovich D."/>
            <person name="Kisner P."/>
            <person name="Lance K."/>
            <person name="Lara M."/>
            <person name="Lee W."/>
            <person name="Lennon N."/>
            <person name="Letendre F."/>
            <person name="LeVine R."/>
            <person name="Lipovsky A."/>
            <person name="Liu X."/>
            <person name="Liu J."/>
            <person name="Liu S."/>
            <person name="Lokyitsang T."/>
            <person name="Lokyitsang Y."/>
            <person name="Lubonja R."/>
            <person name="Lui A."/>
            <person name="MacDonald P."/>
            <person name="Magnisalis V."/>
            <person name="Maru K."/>
            <person name="Matthews C."/>
            <person name="McCusker W."/>
            <person name="McDonough S."/>
            <person name="Mehta T."/>
            <person name="Meldrim J."/>
            <person name="Meneus L."/>
            <person name="Mihai O."/>
            <person name="Mihalev A."/>
            <person name="Mihova T."/>
            <person name="Mittelman R."/>
            <person name="Mlenga V."/>
            <person name="Montmayeur A."/>
            <person name="Mulrain L."/>
            <person name="Navidi A."/>
            <person name="Naylor J."/>
            <person name="Negash T."/>
            <person name="Nguyen T."/>
            <person name="Nguyen N."/>
            <person name="Nicol R."/>
            <person name="Norbu C."/>
            <person name="Norbu N."/>
            <person name="Novod N."/>
            <person name="O'Neill B."/>
            <person name="Osman S."/>
            <person name="Markiewicz E."/>
            <person name="Oyono O.L."/>
            <person name="Patti C."/>
            <person name="Phunkhang P."/>
            <person name="Pierre F."/>
            <person name="Priest M."/>
            <person name="Raghuraman S."/>
            <person name="Rege F."/>
            <person name="Reyes R."/>
            <person name="Rise C."/>
            <person name="Rogov P."/>
            <person name="Ross K."/>
            <person name="Ryan E."/>
            <person name="Settipalli S."/>
            <person name="Shea T."/>
            <person name="Sherpa N."/>
            <person name="Shi L."/>
            <person name="Shih D."/>
            <person name="Sparrow T."/>
            <person name="Spaulding J."/>
            <person name="Stalker J."/>
            <person name="Stange-Thomann N."/>
            <person name="Stavropoulos S."/>
            <person name="Stone C."/>
            <person name="Strader C."/>
            <person name="Tesfaye S."/>
            <person name="Thomson T."/>
            <person name="Thoulutsang Y."/>
            <person name="Thoulutsang D."/>
            <person name="Topham K."/>
            <person name="Topping I."/>
            <person name="Tsamla T."/>
            <person name="Vassiliev H."/>
            <person name="Vo A."/>
            <person name="Wangchuk T."/>
            <person name="Wangdi T."/>
            <person name="Weiand M."/>
            <person name="Wilkinson J."/>
            <person name="Wilson A."/>
            <person name="Yadav S."/>
            <person name="Young G."/>
            <person name="Yu Q."/>
            <person name="Zembek L."/>
            <person name="Zhong D."/>
            <person name="Zimmer A."/>
            <person name="Zwirko Z."/>
            <person name="Jaffe D.B."/>
            <person name="Alvarez P."/>
            <person name="Brockman W."/>
            <person name="Butler J."/>
            <person name="Chin C."/>
            <person name="Gnerre S."/>
            <person name="Grabherr M."/>
            <person name="Kleber M."/>
            <person name="Mauceli E."/>
            <person name="MacCallum I."/>
        </authorList>
    </citation>
    <scope>NUCLEOTIDE SEQUENCE [LARGE SCALE GENOMIC DNA]</scope>
    <source>
        <strain evidence="6">white501</strain>
    </source>
</reference>
<dbReference type="GO" id="GO:0016020">
    <property type="term" value="C:membrane"/>
    <property type="evidence" value="ECO:0007669"/>
    <property type="project" value="TreeGrafter"/>
</dbReference>
<dbReference type="InterPro" id="IPR011047">
    <property type="entry name" value="Quinoprotein_ADH-like_sf"/>
</dbReference>
<proteinExistence type="predicted"/>
<dbReference type="PANTHER" id="PTHR13743:SF112">
    <property type="entry name" value="BEACH DOMAIN-CONTAINING PROTEIN"/>
    <property type="match status" value="1"/>
</dbReference>
<dbReference type="SMART" id="SM01026">
    <property type="entry name" value="Beach"/>
    <property type="match status" value="1"/>
</dbReference>
<name>B4QQI0_DROSI</name>
<gene>
    <name evidence="5" type="primary">Dsim\GD13824</name>
    <name evidence="5" type="ORF">Dsim_GD13824</name>
</gene>